<dbReference type="Pfam" id="PF03865">
    <property type="entry name" value="ShlB"/>
    <property type="match status" value="1"/>
</dbReference>
<evidence type="ECO:0000259" key="10">
    <source>
        <dbReference type="PROSITE" id="PS51779"/>
    </source>
</evidence>
<evidence type="ECO:0000313" key="11">
    <source>
        <dbReference type="EMBL" id="TFH67944.1"/>
    </source>
</evidence>
<evidence type="ECO:0000256" key="7">
    <source>
        <dbReference type="ARBA" id="ARBA00023136"/>
    </source>
</evidence>
<keyword evidence="4" id="KW-1134">Transmembrane beta strand</keyword>
<evidence type="ECO:0000256" key="8">
    <source>
        <dbReference type="ARBA" id="ARBA00023237"/>
    </source>
</evidence>
<dbReference type="Gene3D" id="2.40.160.50">
    <property type="entry name" value="membrane protein fhac: a member of the omp85/tpsb transporter family"/>
    <property type="match status" value="1"/>
</dbReference>
<keyword evidence="12" id="KW-1185">Reference proteome</keyword>
<protein>
    <submittedName>
        <fullName evidence="11">ShlB/FhaC/HecB family hemolysin secretion/activation protein</fullName>
    </submittedName>
</protein>
<evidence type="ECO:0000256" key="9">
    <source>
        <dbReference type="SAM" id="SignalP"/>
    </source>
</evidence>
<dbReference type="PANTHER" id="PTHR34597:SF1">
    <property type="entry name" value="HEME_HEMOPEXIN TRANSPORTER PROTEIN HUXB"/>
    <property type="match status" value="1"/>
</dbReference>
<feature type="signal peptide" evidence="9">
    <location>
        <begin position="1"/>
        <end position="41"/>
    </location>
</feature>
<keyword evidence="7" id="KW-0472">Membrane</keyword>
<evidence type="ECO:0000256" key="2">
    <source>
        <dbReference type="ARBA" id="ARBA00009055"/>
    </source>
</evidence>
<feature type="domain" description="POTRA" evidence="10">
    <location>
        <begin position="83"/>
        <end position="158"/>
    </location>
</feature>
<comment type="similarity">
    <text evidence="2">Belongs to the TPS (TC 1.B.20) family.</text>
</comment>
<comment type="subcellular location">
    <subcellularLocation>
        <location evidence="1">Cell outer membrane</location>
    </subcellularLocation>
</comment>
<dbReference type="InterPro" id="IPR005565">
    <property type="entry name" value="Hemolysn_activator_HlyB_C"/>
</dbReference>
<comment type="caution">
    <text evidence="11">The sequence shown here is derived from an EMBL/GenBank/DDBJ whole genome shotgun (WGS) entry which is preliminary data.</text>
</comment>
<dbReference type="InterPro" id="IPR013686">
    <property type="entry name" value="Polypept-transport_assoc_ShlB"/>
</dbReference>
<evidence type="ECO:0000256" key="3">
    <source>
        <dbReference type="ARBA" id="ARBA00022448"/>
    </source>
</evidence>
<organism evidence="11 12">
    <name type="scientific">Gammaproteobacteria bacterium LSUCC0057</name>
    <dbReference type="NCBI Taxonomy" id="2559237"/>
    <lineage>
        <taxon>Bacteria</taxon>
        <taxon>Pseudomonadati</taxon>
        <taxon>Pseudomonadota</taxon>
        <taxon>Gammaproteobacteria</taxon>
        <taxon>Cellvibrionales</taxon>
        <taxon>Porticoccaceae</taxon>
        <taxon>SAR92 clade</taxon>
    </lineage>
</organism>
<dbReference type="InterPro" id="IPR051544">
    <property type="entry name" value="TPS_OM_transporter"/>
</dbReference>
<dbReference type="GO" id="GO:0008320">
    <property type="term" value="F:protein transmembrane transporter activity"/>
    <property type="evidence" value="ECO:0007669"/>
    <property type="project" value="TreeGrafter"/>
</dbReference>
<reference evidence="11 12" key="1">
    <citation type="submission" date="2019-03" db="EMBL/GenBank/DDBJ databases">
        <title>Draft genome of Gammaproteobacteria bacterium LSUCC0057, a member of the SAR92 clade.</title>
        <authorList>
            <person name="Lanclos V.C."/>
            <person name="Doiron C."/>
            <person name="Henson M.W."/>
            <person name="Thrash J.C."/>
        </authorList>
    </citation>
    <scope>NUCLEOTIDE SEQUENCE [LARGE SCALE GENOMIC DNA]</scope>
    <source>
        <strain evidence="11 12">LSUCC0057</strain>
    </source>
</reference>
<evidence type="ECO:0000256" key="4">
    <source>
        <dbReference type="ARBA" id="ARBA00022452"/>
    </source>
</evidence>
<gene>
    <name evidence="11" type="ORF">E3W66_06770</name>
</gene>
<accession>A0A4Y8UJI3</accession>
<dbReference type="Pfam" id="PF08479">
    <property type="entry name" value="POTRA_2"/>
    <property type="match status" value="1"/>
</dbReference>
<feature type="chain" id="PRO_5021371331" evidence="9">
    <location>
        <begin position="42"/>
        <end position="618"/>
    </location>
</feature>
<keyword evidence="3" id="KW-0813">Transport</keyword>
<evidence type="ECO:0000256" key="1">
    <source>
        <dbReference type="ARBA" id="ARBA00004442"/>
    </source>
</evidence>
<keyword evidence="6" id="KW-0653">Protein transport</keyword>
<keyword evidence="8" id="KW-0998">Cell outer membrane</keyword>
<keyword evidence="9" id="KW-0732">Signal</keyword>
<dbReference type="GO" id="GO:0009279">
    <property type="term" value="C:cell outer membrane"/>
    <property type="evidence" value="ECO:0007669"/>
    <property type="project" value="UniProtKB-SubCell"/>
</dbReference>
<dbReference type="Gene3D" id="3.10.20.310">
    <property type="entry name" value="membrane protein fhac"/>
    <property type="match status" value="1"/>
</dbReference>
<dbReference type="GO" id="GO:0046819">
    <property type="term" value="P:protein secretion by the type V secretion system"/>
    <property type="evidence" value="ECO:0007669"/>
    <property type="project" value="TreeGrafter"/>
</dbReference>
<evidence type="ECO:0000256" key="5">
    <source>
        <dbReference type="ARBA" id="ARBA00022692"/>
    </source>
</evidence>
<dbReference type="AlphaFoldDB" id="A0A4Y8UJI3"/>
<dbReference type="PROSITE" id="PS51779">
    <property type="entry name" value="POTRA"/>
    <property type="match status" value="1"/>
</dbReference>
<dbReference type="EMBL" id="SPIA01000002">
    <property type="protein sequence ID" value="TFH67944.1"/>
    <property type="molecule type" value="Genomic_DNA"/>
</dbReference>
<sequence length="618" mass="67553">MCTHGKIIMKFLSFSRLSTALSTRILPLGMAATLLSTALSAQTLDPSVRLPQTAPTLSAPAVSPNFRVNGGPLLRAAPGGATFELRAIEISGNTLFSAEQLGALVADRTGTMVDFSILEEIANTLSQFYRDAGYPFARAYLPAQDVQNGKVEFEILEGRYGEISAVDAPAASPAMALQALRNQVLQESLGTLSRHFKEEELQEVVRSIDNLFDGRMQQLETDYAQTDQQRTANPEAQAFLGELSSGEVIEAKKIERIALILDDIPGYTAVPVVRPGALRGAGDLEVRMIEDDATKVFAAVDNFGSEASGRNRARLDFFKSRNFLFGDLFSFTGLVTDENTWLASLGYSLPLNPKGLRLQTNYLFSRYELGSGEFAGLADGETERFSASLNYPLVRSQLRNITLSGGLEWSNYVNTLAASTEEYTIESLPLSVNFDWRDGFGGSAVTYGAFSAQYNEVVDDNRASRSDDDYAVFNVRIAREQRFNSQLSAVARLSLQQADDDIDSSHFISLGGIYAVRAYPPGEFSGYRGEVFQGELSYHLPQYDATPYLFFDAARADRVTTADLSESRDLSGYGLGLRFARLGANMDLVAAWIGKGGDSLAEPDMSSPRLWFSLSSSF</sequence>
<dbReference type="GO" id="GO:0098046">
    <property type="term" value="C:type V protein secretion system complex"/>
    <property type="evidence" value="ECO:0007669"/>
    <property type="project" value="TreeGrafter"/>
</dbReference>
<dbReference type="Proteomes" id="UP000298133">
    <property type="component" value="Unassembled WGS sequence"/>
</dbReference>
<name>A0A4Y8UJI3_9GAMM</name>
<evidence type="ECO:0000256" key="6">
    <source>
        <dbReference type="ARBA" id="ARBA00022927"/>
    </source>
</evidence>
<dbReference type="InterPro" id="IPR034746">
    <property type="entry name" value="POTRA"/>
</dbReference>
<dbReference type="PANTHER" id="PTHR34597">
    <property type="entry name" value="SLR1661 PROTEIN"/>
    <property type="match status" value="1"/>
</dbReference>
<evidence type="ECO:0000313" key="12">
    <source>
        <dbReference type="Proteomes" id="UP000298133"/>
    </source>
</evidence>
<proteinExistence type="inferred from homology"/>
<keyword evidence="5" id="KW-0812">Transmembrane</keyword>
<dbReference type="OrthoDB" id="572300at2"/>